<accession>A0A2H0BRW8</accession>
<dbReference type="Proteomes" id="UP000231581">
    <property type="component" value="Unassembled WGS sequence"/>
</dbReference>
<dbReference type="AlphaFoldDB" id="A0A2H0BRW8"/>
<evidence type="ECO:0000256" key="1">
    <source>
        <dbReference type="SAM" id="Phobius"/>
    </source>
</evidence>
<gene>
    <name evidence="2" type="ORF">COX00_03505</name>
</gene>
<evidence type="ECO:0000313" key="3">
    <source>
        <dbReference type="Proteomes" id="UP000231581"/>
    </source>
</evidence>
<evidence type="ECO:0000313" key="2">
    <source>
        <dbReference type="EMBL" id="PIP60364.1"/>
    </source>
</evidence>
<sequence>MKKRRSEKPIQGVAAQGIVTAFGLSRAATSHLRKGYQEKYHGKYRYARFVFAFDISLFAIALFLVGTNIYLATLRPSIATDLQLVLEAPPLQTAQPLALQAKLTNSGETARSGLHFRWNLPPGTEVLSAEPAMDANNEAFIGALAPGEDFYANVVVEIYTDQPSLRLGFHVSDNTETAAGELIRPIVGSGLSVKPLIDVKRILPGALIPYEVKNETSQAMQSINLRVIGRAQIDGKQEETIDTLNSLERRIVFLDPQSSRDTKIAVSINGHVLFERGDVLEVLPDSPLRVQASPSTGKFAHVSISQADAPLRLFIYHPQLSSGGEPYAFVSVKAGDSSLDIPLQDAEHSVSGNWFVIPVIQTDVGEVLGKAATNVITTSFQLKAEARYYADTGDQIGIGALPPQVGKETTYWVSLALEPTTADLQDLEIRATLGPSVHLTGRSALPYGGGIVESGDGLAWVLPNAPADKSGLRALIEVALTPTQNMVGQVPTLLQQITAKATEIRSHVLLTDSKALIDTNLLGDPRAAGRGVVTK</sequence>
<name>A0A2H0BRW8_9BACT</name>
<comment type="caution">
    <text evidence="2">The sequence shown here is derived from an EMBL/GenBank/DDBJ whole genome shotgun (WGS) entry which is preliminary data.</text>
</comment>
<dbReference type="EMBL" id="PCSZ01000067">
    <property type="protein sequence ID" value="PIP60364.1"/>
    <property type="molecule type" value="Genomic_DNA"/>
</dbReference>
<evidence type="ECO:0008006" key="4">
    <source>
        <dbReference type="Google" id="ProtNLM"/>
    </source>
</evidence>
<proteinExistence type="predicted"/>
<keyword evidence="1" id="KW-0812">Transmembrane</keyword>
<keyword evidence="1" id="KW-0472">Membrane</keyword>
<feature type="transmembrane region" description="Helical" evidence="1">
    <location>
        <begin position="49"/>
        <end position="71"/>
    </location>
</feature>
<organism evidence="2 3">
    <name type="scientific">Candidatus Uhrbacteria bacterium CG22_combo_CG10-13_8_21_14_all_47_17</name>
    <dbReference type="NCBI Taxonomy" id="1975041"/>
    <lineage>
        <taxon>Bacteria</taxon>
        <taxon>Candidatus Uhriibacteriota</taxon>
    </lineage>
</organism>
<keyword evidence="1" id="KW-1133">Transmembrane helix</keyword>
<protein>
    <recommendedName>
        <fullName evidence="4">DUF11 domain-containing protein</fullName>
    </recommendedName>
</protein>
<reference evidence="2 3" key="1">
    <citation type="submission" date="2017-09" db="EMBL/GenBank/DDBJ databases">
        <title>Depth-based differentiation of microbial function through sediment-hosted aquifers and enrichment of novel symbionts in the deep terrestrial subsurface.</title>
        <authorList>
            <person name="Probst A.J."/>
            <person name="Ladd B."/>
            <person name="Jarett J.K."/>
            <person name="Geller-Mcgrath D.E."/>
            <person name="Sieber C.M."/>
            <person name="Emerson J.B."/>
            <person name="Anantharaman K."/>
            <person name="Thomas B.C."/>
            <person name="Malmstrom R."/>
            <person name="Stieglmeier M."/>
            <person name="Klingl A."/>
            <person name="Woyke T."/>
            <person name="Ryan C.M."/>
            <person name="Banfield J.F."/>
        </authorList>
    </citation>
    <scope>NUCLEOTIDE SEQUENCE [LARGE SCALE GENOMIC DNA]</scope>
    <source>
        <strain evidence="2">CG22_combo_CG10-13_8_21_14_all_47_17</strain>
    </source>
</reference>